<sequence length="100" mass="10533">MAARLYGASGGMLSALLLEALLLLGSLLTALVAPEAVAAPEGPAGGRVGFLPRPSRFRPKASILSTDERLSTRLAAGRPEGFIFCARADGLREERKKRIS</sequence>
<evidence type="ECO:0000313" key="2">
    <source>
        <dbReference type="Proteomes" id="UP000095280"/>
    </source>
</evidence>
<protein>
    <submittedName>
        <fullName evidence="3">Uncharacterized protein</fullName>
    </submittedName>
</protein>
<dbReference type="WBParaSite" id="maker-uti_cns_0002598-snap-gene-0.20-mRNA-1">
    <property type="protein sequence ID" value="maker-uti_cns_0002598-snap-gene-0.20-mRNA-1"/>
    <property type="gene ID" value="maker-uti_cns_0002598-snap-gene-0.20"/>
</dbReference>
<keyword evidence="1" id="KW-0732">Signal</keyword>
<evidence type="ECO:0000313" key="3">
    <source>
        <dbReference type="WBParaSite" id="maker-uti_cns_0002598-snap-gene-0.20-mRNA-1"/>
    </source>
</evidence>
<accession>A0A1I8GPW6</accession>
<organism evidence="2 3">
    <name type="scientific">Macrostomum lignano</name>
    <dbReference type="NCBI Taxonomy" id="282301"/>
    <lineage>
        <taxon>Eukaryota</taxon>
        <taxon>Metazoa</taxon>
        <taxon>Spiralia</taxon>
        <taxon>Lophotrochozoa</taxon>
        <taxon>Platyhelminthes</taxon>
        <taxon>Rhabditophora</taxon>
        <taxon>Macrostomorpha</taxon>
        <taxon>Macrostomida</taxon>
        <taxon>Macrostomidae</taxon>
        <taxon>Macrostomum</taxon>
    </lineage>
</organism>
<proteinExistence type="predicted"/>
<reference evidence="3" key="1">
    <citation type="submission" date="2016-11" db="UniProtKB">
        <authorList>
            <consortium name="WormBaseParasite"/>
        </authorList>
    </citation>
    <scope>IDENTIFICATION</scope>
</reference>
<dbReference type="Proteomes" id="UP000095280">
    <property type="component" value="Unplaced"/>
</dbReference>
<name>A0A1I8GPW6_9PLAT</name>
<keyword evidence="2" id="KW-1185">Reference proteome</keyword>
<feature type="signal peptide" evidence="1">
    <location>
        <begin position="1"/>
        <end position="38"/>
    </location>
</feature>
<feature type="chain" id="PRO_5009319556" evidence="1">
    <location>
        <begin position="39"/>
        <end position="100"/>
    </location>
</feature>
<dbReference type="AlphaFoldDB" id="A0A1I8GPW6"/>
<evidence type="ECO:0000256" key="1">
    <source>
        <dbReference type="SAM" id="SignalP"/>
    </source>
</evidence>